<accession>A0AAN9JZH5</accession>
<evidence type="ECO:0000313" key="1">
    <source>
        <dbReference type="EMBL" id="KAK7307977.1"/>
    </source>
</evidence>
<dbReference type="Proteomes" id="UP001367508">
    <property type="component" value="Unassembled WGS sequence"/>
</dbReference>
<name>A0AAN9JZH5_CANGL</name>
<comment type="caution">
    <text evidence="1">The sequence shown here is derived from an EMBL/GenBank/DDBJ whole genome shotgun (WGS) entry which is preliminary data.</text>
</comment>
<dbReference type="EMBL" id="JAYMYQ010000010">
    <property type="protein sequence ID" value="KAK7307977.1"/>
    <property type="molecule type" value="Genomic_DNA"/>
</dbReference>
<proteinExistence type="predicted"/>
<organism evidence="1 2">
    <name type="scientific">Canavalia gladiata</name>
    <name type="common">Sword bean</name>
    <name type="synonym">Dolichos gladiatus</name>
    <dbReference type="NCBI Taxonomy" id="3824"/>
    <lineage>
        <taxon>Eukaryota</taxon>
        <taxon>Viridiplantae</taxon>
        <taxon>Streptophyta</taxon>
        <taxon>Embryophyta</taxon>
        <taxon>Tracheophyta</taxon>
        <taxon>Spermatophyta</taxon>
        <taxon>Magnoliopsida</taxon>
        <taxon>eudicotyledons</taxon>
        <taxon>Gunneridae</taxon>
        <taxon>Pentapetalae</taxon>
        <taxon>rosids</taxon>
        <taxon>fabids</taxon>
        <taxon>Fabales</taxon>
        <taxon>Fabaceae</taxon>
        <taxon>Papilionoideae</taxon>
        <taxon>50 kb inversion clade</taxon>
        <taxon>NPAAA clade</taxon>
        <taxon>indigoferoid/millettioid clade</taxon>
        <taxon>Phaseoleae</taxon>
        <taxon>Canavalia</taxon>
    </lineage>
</organism>
<protein>
    <submittedName>
        <fullName evidence="1">Uncharacterized protein</fullName>
    </submittedName>
</protein>
<evidence type="ECO:0000313" key="2">
    <source>
        <dbReference type="Proteomes" id="UP001367508"/>
    </source>
</evidence>
<gene>
    <name evidence="1" type="ORF">VNO77_41508</name>
</gene>
<dbReference type="AlphaFoldDB" id="A0AAN9JZH5"/>
<keyword evidence="2" id="KW-1185">Reference proteome</keyword>
<reference evidence="1 2" key="1">
    <citation type="submission" date="2024-01" db="EMBL/GenBank/DDBJ databases">
        <title>The genomes of 5 underutilized Papilionoideae crops provide insights into root nodulation and disease resistanc.</title>
        <authorList>
            <person name="Jiang F."/>
        </authorList>
    </citation>
    <scope>NUCLEOTIDE SEQUENCE [LARGE SCALE GENOMIC DNA]</scope>
    <source>
        <strain evidence="1">LVBAO_FW01</strain>
        <tissue evidence="1">Leaves</tissue>
    </source>
</reference>
<sequence length="121" mass="14095">MKLEKRWLEMEWLRFNRGRRRRDTVGLGRYCVGSMREHPGLKGIDVIAISRGCVRRASVAQTRPDVGRGENVREEILVSVGRESSDWELLRENGECRGVGLWFVIFLDKDIMLFMRKSEAI</sequence>